<dbReference type="InterPro" id="IPR036761">
    <property type="entry name" value="TTHA0802/YceI-like_sf"/>
</dbReference>
<dbReference type="SUPFAM" id="SSF101874">
    <property type="entry name" value="YceI-like"/>
    <property type="match status" value="1"/>
</dbReference>
<evidence type="ECO:0000259" key="2">
    <source>
        <dbReference type="SMART" id="SM00867"/>
    </source>
</evidence>
<name>A0A328AJF7_9CAUL</name>
<feature type="signal peptide" evidence="1">
    <location>
        <begin position="1"/>
        <end position="21"/>
    </location>
</feature>
<dbReference type="InterPro" id="IPR007372">
    <property type="entry name" value="Lipid/polyisoprenoid-bd_YceI"/>
</dbReference>
<dbReference type="Pfam" id="PF04264">
    <property type="entry name" value="YceI"/>
    <property type="match status" value="1"/>
</dbReference>
<accession>A0A328AJF7</accession>
<organism evidence="3 4">
    <name type="scientific">Phenylobacterium deserti</name>
    <dbReference type="NCBI Taxonomy" id="1914756"/>
    <lineage>
        <taxon>Bacteria</taxon>
        <taxon>Pseudomonadati</taxon>
        <taxon>Pseudomonadota</taxon>
        <taxon>Alphaproteobacteria</taxon>
        <taxon>Caulobacterales</taxon>
        <taxon>Caulobacteraceae</taxon>
        <taxon>Phenylobacterium</taxon>
    </lineage>
</organism>
<dbReference type="SMART" id="SM00867">
    <property type="entry name" value="YceI"/>
    <property type="match status" value="1"/>
</dbReference>
<keyword evidence="4" id="KW-1185">Reference proteome</keyword>
<dbReference type="PANTHER" id="PTHR34406">
    <property type="entry name" value="PROTEIN YCEI"/>
    <property type="match status" value="1"/>
</dbReference>
<dbReference type="PANTHER" id="PTHR34406:SF1">
    <property type="entry name" value="PROTEIN YCEI"/>
    <property type="match status" value="1"/>
</dbReference>
<dbReference type="EMBL" id="QFYR01000002">
    <property type="protein sequence ID" value="RAK52998.1"/>
    <property type="molecule type" value="Genomic_DNA"/>
</dbReference>
<reference evidence="4" key="1">
    <citation type="submission" date="2018-05" db="EMBL/GenBank/DDBJ databases">
        <authorList>
            <person name="Li X."/>
        </authorList>
    </citation>
    <scope>NUCLEOTIDE SEQUENCE [LARGE SCALE GENOMIC DNA]</scope>
    <source>
        <strain evidence="4">YIM 73061</strain>
    </source>
</reference>
<protein>
    <recommendedName>
        <fullName evidence="2">Lipid/polyisoprenoid-binding YceI-like domain-containing protein</fullName>
    </recommendedName>
</protein>
<comment type="caution">
    <text evidence="3">The sequence shown here is derived from an EMBL/GenBank/DDBJ whole genome shotgun (WGS) entry which is preliminary data.</text>
</comment>
<gene>
    <name evidence="3" type="ORF">DJ018_10230</name>
</gene>
<feature type="domain" description="Lipid/polyisoprenoid-binding YceI-like" evidence="2">
    <location>
        <begin position="36"/>
        <end position="200"/>
    </location>
</feature>
<dbReference type="Gene3D" id="2.40.128.110">
    <property type="entry name" value="Lipid/polyisoprenoid-binding, YceI-like"/>
    <property type="match status" value="1"/>
</dbReference>
<dbReference type="Proteomes" id="UP000249725">
    <property type="component" value="Unassembled WGS sequence"/>
</dbReference>
<evidence type="ECO:0000256" key="1">
    <source>
        <dbReference type="SAM" id="SignalP"/>
    </source>
</evidence>
<proteinExistence type="predicted"/>
<dbReference type="AlphaFoldDB" id="A0A328AJF7"/>
<sequence length="205" mass="21895">MKLSVLAGAAVALLATGALQAQDAFNRDPAQVRAGRYNLDPAHSKITWSVNHLGFSTYTGQFAGGTGTLQIDPKSPQAAKLEVKVDTTQVGTLNEALDKHLKTADFLDVANHPTATFRSTSLKLVDKDTADITGELTLRGVTKPVTIRADFHQSGVNPLDKTYSLGFDGTTKIKRSDFGVNYAVPMVGDEVTLHLEAEFKLAPAA</sequence>
<evidence type="ECO:0000313" key="3">
    <source>
        <dbReference type="EMBL" id="RAK52998.1"/>
    </source>
</evidence>
<feature type="chain" id="PRO_5016287648" description="Lipid/polyisoprenoid-binding YceI-like domain-containing protein" evidence="1">
    <location>
        <begin position="22"/>
        <end position="205"/>
    </location>
</feature>
<keyword evidence="1" id="KW-0732">Signal</keyword>
<dbReference type="OrthoDB" id="9811006at2"/>
<evidence type="ECO:0000313" key="4">
    <source>
        <dbReference type="Proteomes" id="UP000249725"/>
    </source>
</evidence>